<dbReference type="PANTHER" id="PTHR42815">
    <property type="entry name" value="FAD-BINDING, PUTATIVE (AFU_ORTHOLOGUE AFUA_6G07600)-RELATED"/>
    <property type="match status" value="1"/>
</dbReference>
<comment type="caution">
    <text evidence="2">The sequence shown here is derived from an EMBL/GenBank/DDBJ whole genome shotgun (WGS) entry which is preliminary data.</text>
</comment>
<dbReference type="NCBIfam" id="TIGR04025">
    <property type="entry name" value="PPOX_FMN_DR2398"/>
    <property type="match status" value="1"/>
</dbReference>
<proteinExistence type="predicted"/>
<keyword evidence="3" id="KW-1185">Reference proteome</keyword>
<feature type="domain" description="Pyridoxamine 5'-phosphate oxidase N-terminal" evidence="1">
    <location>
        <begin position="30"/>
        <end position="129"/>
    </location>
</feature>
<dbReference type="InterPro" id="IPR011576">
    <property type="entry name" value="Pyridox_Oxase_N"/>
</dbReference>
<name>A0ABU2NAC0_9PSEU</name>
<protein>
    <submittedName>
        <fullName evidence="2">Pyridoxamine 5'-phosphate oxidase family protein</fullName>
    </submittedName>
</protein>
<dbReference type="SUPFAM" id="SSF50475">
    <property type="entry name" value="FMN-binding split barrel"/>
    <property type="match status" value="1"/>
</dbReference>
<dbReference type="RefSeq" id="WP_311556941.1">
    <property type="nucleotide sequence ID" value="NZ_JAVREJ010000010.1"/>
</dbReference>
<evidence type="ECO:0000259" key="1">
    <source>
        <dbReference type="Pfam" id="PF01243"/>
    </source>
</evidence>
<reference evidence="3" key="1">
    <citation type="submission" date="2023-07" db="EMBL/GenBank/DDBJ databases">
        <title>30 novel species of actinomycetes from the DSMZ collection.</title>
        <authorList>
            <person name="Nouioui I."/>
        </authorList>
    </citation>
    <scope>NUCLEOTIDE SEQUENCE [LARGE SCALE GENOMIC DNA]</scope>
    <source>
        <strain evidence="3">DSM 45834</strain>
    </source>
</reference>
<accession>A0ABU2NAC0</accession>
<evidence type="ECO:0000313" key="2">
    <source>
        <dbReference type="EMBL" id="MDT0350895.1"/>
    </source>
</evidence>
<dbReference type="InterPro" id="IPR012349">
    <property type="entry name" value="Split_barrel_FMN-bd"/>
</dbReference>
<dbReference type="EMBL" id="JAVREJ010000010">
    <property type="protein sequence ID" value="MDT0350895.1"/>
    <property type="molecule type" value="Genomic_DNA"/>
</dbReference>
<organism evidence="2 3">
    <name type="scientific">Pseudonocardia charpentierae</name>
    <dbReference type="NCBI Taxonomy" id="3075545"/>
    <lineage>
        <taxon>Bacteria</taxon>
        <taxon>Bacillati</taxon>
        <taxon>Actinomycetota</taxon>
        <taxon>Actinomycetes</taxon>
        <taxon>Pseudonocardiales</taxon>
        <taxon>Pseudonocardiaceae</taxon>
        <taxon>Pseudonocardia</taxon>
    </lineage>
</organism>
<dbReference type="Pfam" id="PF01243">
    <property type="entry name" value="PNPOx_N"/>
    <property type="match status" value="1"/>
</dbReference>
<evidence type="ECO:0000313" key="3">
    <source>
        <dbReference type="Proteomes" id="UP001183202"/>
    </source>
</evidence>
<sequence>MARVISSADELREIVPPPTQIVADKAIDHIDDASRRFLEASPFFLLATSADDGSCDVSPRGDPPGSVLVLDRSTLAFGDRKGNRRLDSLRNILANPQVGMLFLVPGSGDTLRVNGTGRIVADADYLPEMARGGVVPHLAIEVVVDELFLHCSKAFGRSALWDPASWPAKGEVPSAGEIVRSQHPAVTVPAAEIDAALEESAVVNRY</sequence>
<dbReference type="InterPro" id="IPR024029">
    <property type="entry name" value="Pyridox_Oxase_FMN-dep"/>
</dbReference>
<dbReference type="Proteomes" id="UP001183202">
    <property type="component" value="Unassembled WGS sequence"/>
</dbReference>
<dbReference type="Gene3D" id="2.30.110.10">
    <property type="entry name" value="Electron Transport, Fmn-binding Protein, Chain A"/>
    <property type="match status" value="1"/>
</dbReference>
<gene>
    <name evidence="2" type="ORF">RM445_15290</name>
</gene>
<dbReference type="PANTHER" id="PTHR42815:SF2">
    <property type="entry name" value="FAD-BINDING, PUTATIVE (AFU_ORTHOLOGUE AFUA_6G07600)-RELATED"/>
    <property type="match status" value="1"/>
</dbReference>